<dbReference type="EMBL" id="RKIK01000044">
    <property type="protein sequence ID" value="ROV59322.1"/>
    <property type="molecule type" value="Genomic_DNA"/>
</dbReference>
<dbReference type="InterPro" id="IPR036640">
    <property type="entry name" value="ABC1_TM_sf"/>
</dbReference>
<dbReference type="GO" id="GO:0140359">
    <property type="term" value="F:ABC-type transporter activity"/>
    <property type="evidence" value="ECO:0007669"/>
    <property type="project" value="InterPro"/>
</dbReference>
<evidence type="ECO:0000256" key="1">
    <source>
        <dbReference type="ARBA" id="ARBA00004651"/>
    </source>
</evidence>
<keyword evidence="2" id="KW-0813">Transport</keyword>
<organism evidence="11 12">
    <name type="scientific">Vibrio ponticus</name>
    <dbReference type="NCBI Taxonomy" id="265668"/>
    <lineage>
        <taxon>Bacteria</taxon>
        <taxon>Pseudomonadati</taxon>
        <taxon>Pseudomonadota</taxon>
        <taxon>Gammaproteobacteria</taxon>
        <taxon>Vibrionales</taxon>
        <taxon>Vibrionaceae</taxon>
        <taxon>Vibrio</taxon>
    </lineage>
</organism>
<dbReference type="PROSITE" id="PS00211">
    <property type="entry name" value="ABC_TRANSPORTER_1"/>
    <property type="match status" value="1"/>
</dbReference>
<evidence type="ECO:0000256" key="3">
    <source>
        <dbReference type="ARBA" id="ARBA00022692"/>
    </source>
</evidence>
<dbReference type="Pfam" id="PF00005">
    <property type="entry name" value="ABC_tran"/>
    <property type="match status" value="1"/>
</dbReference>
<protein>
    <submittedName>
        <fullName evidence="11">ABC transporter ATP-binding protein/permease</fullName>
    </submittedName>
</protein>
<evidence type="ECO:0000259" key="9">
    <source>
        <dbReference type="PROSITE" id="PS50893"/>
    </source>
</evidence>
<dbReference type="AlphaFoldDB" id="A0A3N3DY65"/>
<dbReference type="InterPro" id="IPR003593">
    <property type="entry name" value="AAA+_ATPase"/>
</dbReference>
<dbReference type="PANTHER" id="PTHR11384">
    <property type="entry name" value="ATP-BINDING CASSETTE, SUB-FAMILY D MEMBER"/>
    <property type="match status" value="1"/>
</dbReference>
<dbReference type="Gene3D" id="1.20.1560.10">
    <property type="entry name" value="ABC transporter type 1, transmembrane domain"/>
    <property type="match status" value="1"/>
</dbReference>
<feature type="transmembrane region" description="Helical" evidence="8">
    <location>
        <begin position="269"/>
        <end position="289"/>
    </location>
</feature>
<keyword evidence="7 8" id="KW-0472">Membrane</keyword>
<accession>A0A3N3DY65</accession>
<dbReference type="InterPro" id="IPR050835">
    <property type="entry name" value="ABC_transporter_sub-D"/>
</dbReference>
<name>A0A3N3DY65_9VIBR</name>
<comment type="caution">
    <text evidence="11">The sequence shown here is derived from an EMBL/GenBank/DDBJ whole genome shotgun (WGS) entry which is preliminary data.</text>
</comment>
<dbReference type="PROSITE" id="PS50893">
    <property type="entry name" value="ABC_TRANSPORTER_2"/>
    <property type="match status" value="1"/>
</dbReference>
<keyword evidence="3 8" id="KW-0812">Transmembrane</keyword>
<dbReference type="Proteomes" id="UP000278792">
    <property type="component" value="Unassembled WGS sequence"/>
</dbReference>
<comment type="subcellular location">
    <subcellularLocation>
        <location evidence="1">Cell membrane</location>
        <topology evidence="1">Multi-pass membrane protein</topology>
    </subcellularLocation>
</comment>
<feature type="domain" description="ABC transmembrane type-1" evidence="10">
    <location>
        <begin position="28"/>
        <end position="328"/>
    </location>
</feature>
<sequence length="560" mass="63659">MNFLSHYWQLVKPFWLSKERLPSLGLLFVIISMTFGSVWLSVQFNQWNGDFYNALQQLDGSSIYRLLGQFALLISSLILVQVYSSYLQKKLLIDWRTWMTKQLTEQWLSDQHHHYHIKLAQTEPDNPDQRIAEDIYLLIDLSLDLLLSFLRSVLTLGSFITILWNLSGEMSFNLAGQEWHIPGYMVWMCIAYTLLGTAITHWIGKPLQRLNFNQQKREADFRAALIERRENSEMIGAQNGEAIERQALGHTFTFVAQNWYKLMVKERNLGFFTVGYAQVSSLAPIFFALPQFLSGAIQLGGLMQIKMAFMQVSGSLSWFIYSYSDLAKLSATVERLTVFQQKLNDVTQPQLARKPLAPNSLSATLRVQIDRDRPLLAVNNLIVKQGQLVMLKGRSGLGKSSLLRTLSGFWTNYIGEYQRDESIWIPQKIYLSTTSLKALLCYPQEQTLFDDNICTQALNQVGLGSLSSSLDEVAPWANQLSGGEQQRLMFARLLINKPQLIMLDETTSSLDQHAATQMITTLKQALPNSAILMVTHQPELWSMADSLIDLDNPQPVALGA</sequence>
<evidence type="ECO:0000256" key="5">
    <source>
        <dbReference type="ARBA" id="ARBA00022840"/>
    </source>
</evidence>
<proteinExistence type="predicted"/>
<dbReference type="GO" id="GO:0005524">
    <property type="term" value="F:ATP binding"/>
    <property type="evidence" value="ECO:0007669"/>
    <property type="project" value="UniProtKB-KW"/>
</dbReference>
<dbReference type="InterPro" id="IPR003439">
    <property type="entry name" value="ABC_transporter-like_ATP-bd"/>
</dbReference>
<evidence type="ECO:0000259" key="10">
    <source>
        <dbReference type="PROSITE" id="PS50929"/>
    </source>
</evidence>
<feature type="transmembrane region" description="Helical" evidence="8">
    <location>
        <begin position="145"/>
        <end position="164"/>
    </location>
</feature>
<evidence type="ECO:0000256" key="2">
    <source>
        <dbReference type="ARBA" id="ARBA00022448"/>
    </source>
</evidence>
<reference evidence="11 12" key="1">
    <citation type="submission" date="2018-11" db="EMBL/GenBank/DDBJ databases">
        <title>Vibrio ponticus strain CAIM 1751 pathogenic for the snapper Lutjanus guttatus.</title>
        <authorList>
            <person name="Soto-Rodriguez S."/>
            <person name="Lozano-Olvera R."/>
            <person name="Gomez-Gil B."/>
        </authorList>
    </citation>
    <scope>NUCLEOTIDE SEQUENCE [LARGE SCALE GENOMIC DNA]</scope>
    <source>
        <strain evidence="11 12">CAIM 1751</strain>
    </source>
</reference>
<keyword evidence="5 11" id="KW-0067">ATP-binding</keyword>
<dbReference type="GO" id="GO:0016887">
    <property type="term" value="F:ATP hydrolysis activity"/>
    <property type="evidence" value="ECO:0007669"/>
    <property type="project" value="InterPro"/>
</dbReference>
<dbReference type="InterPro" id="IPR027417">
    <property type="entry name" value="P-loop_NTPase"/>
</dbReference>
<dbReference type="InterPro" id="IPR011527">
    <property type="entry name" value="ABC1_TM_dom"/>
</dbReference>
<feature type="transmembrane region" description="Helical" evidence="8">
    <location>
        <begin position="62"/>
        <end position="83"/>
    </location>
</feature>
<dbReference type="SUPFAM" id="SSF52540">
    <property type="entry name" value="P-loop containing nucleoside triphosphate hydrolases"/>
    <property type="match status" value="1"/>
</dbReference>
<dbReference type="InterPro" id="IPR017871">
    <property type="entry name" value="ABC_transporter-like_CS"/>
</dbReference>
<evidence type="ECO:0000313" key="12">
    <source>
        <dbReference type="Proteomes" id="UP000278792"/>
    </source>
</evidence>
<dbReference type="SUPFAM" id="SSF90123">
    <property type="entry name" value="ABC transporter transmembrane region"/>
    <property type="match status" value="1"/>
</dbReference>
<evidence type="ECO:0000313" key="11">
    <source>
        <dbReference type="EMBL" id="ROV59322.1"/>
    </source>
</evidence>
<dbReference type="Pfam" id="PF06472">
    <property type="entry name" value="ABC_membrane_2"/>
    <property type="match status" value="1"/>
</dbReference>
<dbReference type="PROSITE" id="PS50929">
    <property type="entry name" value="ABC_TM1F"/>
    <property type="match status" value="1"/>
</dbReference>
<dbReference type="RefSeq" id="WP_123782578.1">
    <property type="nucleotide sequence ID" value="NZ_RKIK01000044.1"/>
</dbReference>
<evidence type="ECO:0000256" key="4">
    <source>
        <dbReference type="ARBA" id="ARBA00022741"/>
    </source>
</evidence>
<gene>
    <name evidence="11" type="ORF">EGH82_14145</name>
</gene>
<dbReference type="GO" id="GO:0005886">
    <property type="term" value="C:plasma membrane"/>
    <property type="evidence" value="ECO:0007669"/>
    <property type="project" value="UniProtKB-SubCell"/>
</dbReference>
<keyword evidence="6 8" id="KW-1133">Transmembrane helix</keyword>
<dbReference type="SMART" id="SM00382">
    <property type="entry name" value="AAA"/>
    <property type="match status" value="1"/>
</dbReference>
<feature type="transmembrane region" description="Helical" evidence="8">
    <location>
        <begin position="184"/>
        <end position="204"/>
    </location>
</feature>
<evidence type="ECO:0000256" key="8">
    <source>
        <dbReference type="SAM" id="Phobius"/>
    </source>
</evidence>
<keyword evidence="4" id="KW-0547">Nucleotide-binding</keyword>
<evidence type="ECO:0000256" key="7">
    <source>
        <dbReference type="ARBA" id="ARBA00023136"/>
    </source>
</evidence>
<dbReference type="PANTHER" id="PTHR11384:SF59">
    <property type="entry name" value="LYSOSOMAL COBALAMIN TRANSPORTER ABCD4"/>
    <property type="match status" value="1"/>
</dbReference>
<dbReference type="Gene3D" id="3.40.50.300">
    <property type="entry name" value="P-loop containing nucleotide triphosphate hydrolases"/>
    <property type="match status" value="1"/>
</dbReference>
<evidence type="ECO:0000256" key="6">
    <source>
        <dbReference type="ARBA" id="ARBA00022989"/>
    </source>
</evidence>
<feature type="transmembrane region" description="Helical" evidence="8">
    <location>
        <begin position="21"/>
        <end position="42"/>
    </location>
</feature>
<feature type="domain" description="ABC transporter" evidence="9">
    <location>
        <begin position="356"/>
        <end position="560"/>
    </location>
</feature>